<dbReference type="PANTHER" id="PTHR36985:SF1">
    <property type="entry name" value="TRANSLOCATION AND ASSEMBLY MODULE SUBUNIT TAMB"/>
    <property type="match status" value="1"/>
</dbReference>
<name>A0ABP8R3C2_9SPHI</name>
<evidence type="ECO:0000259" key="5">
    <source>
        <dbReference type="Pfam" id="PF04357"/>
    </source>
</evidence>
<accession>A0ABP8R3C2</accession>
<dbReference type="Pfam" id="PF04357">
    <property type="entry name" value="TamB"/>
    <property type="match status" value="1"/>
</dbReference>
<comment type="caution">
    <text evidence="6">The sequence shown here is derived from an EMBL/GenBank/DDBJ whole genome shotgun (WGS) entry which is preliminary data.</text>
</comment>
<dbReference type="EMBL" id="BAABGR010000020">
    <property type="protein sequence ID" value="GAA4517078.1"/>
    <property type="molecule type" value="Genomic_DNA"/>
</dbReference>
<keyword evidence="3" id="KW-1133">Transmembrane helix</keyword>
<dbReference type="Proteomes" id="UP001500394">
    <property type="component" value="Unassembled WGS sequence"/>
</dbReference>
<evidence type="ECO:0000256" key="1">
    <source>
        <dbReference type="ARBA" id="ARBA00004167"/>
    </source>
</evidence>
<keyword evidence="2" id="KW-0812">Transmembrane</keyword>
<evidence type="ECO:0000256" key="2">
    <source>
        <dbReference type="ARBA" id="ARBA00022692"/>
    </source>
</evidence>
<protein>
    <submittedName>
        <fullName evidence="6">Translocation/assembly module TamB domain-containing protein</fullName>
    </submittedName>
</protein>
<reference evidence="7" key="1">
    <citation type="journal article" date="2019" name="Int. J. Syst. Evol. Microbiol.">
        <title>The Global Catalogue of Microorganisms (GCM) 10K type strain sequencing project: providing services to taxonomists for standard genome sequencing and annotation.</title>
        <authorList>
            <consortium name="The Broad Institute Genomics Platform"/>
            <consortium name="The Broad Institute Genome Sequencing Center for Infectious Disease"/>
            <person name="Wu L."/>
            <person name="Ma J."/>
        </authorList>
    </citation>
    <scope>NUCLEOTIDE SEQUENCE [LARGE SCALE GENOMIC DNA]</scope>
    <source>
        <strain evidence="7">JCM 17858</strain>
    </source>
</reference>
<gene>
    <name evidence="6" type="ORF">GCM10023173_17170</name>
</gene>
<comment type="subcellular location">
    <subcellularLocation>
        <location evidence="1">Membrane</location>
        <topology evidence="1">Single-pass membrane protein</topology>
    </subcellularLocation>
</comment>
<keyword evidence="7" id="KW-1185">Reference proteome</keyword>
<evidence type="ECO:0000313" key="6">
    <source>
        <dbReference type="EMBL" id="GAA4517078.1"/>
    </source>
</evidence>
<evidence type="ECO:0000256" key="3">
    <source>
        <dbReference type="ARBA" id="ARBA00022989"/>
    </source>
</evidence>
<keyword evidence="4" id="KW-0472">Membrane</keyword>
<dbReference type="PANTHER" id="PTHR36985">
    <property type="entry name" value="TRANSLOCATION AND ASSEMBLY MODULE SUBUNIT TAMB"/>
    <property type="match status" value="1"/>
</dbReference>
<dbReference type="InterPro" id="IPR007452">
    <property type="entry name" value="TamB_C"/>
</dbReference>
<feature type="domain" description="Translocation and assembly module TamB C-terminal" evidence="5">
    <location>
        <begin position="986"/>
        <end position="1405"/>
    </location>
</feature>
<organism evidence="6 7">
    <name type="scientific">Sphingobacterium thermophilum</name>
    <dbReference type="NCBI Taxonomy" id="768534"/>
    <lineage>
        <taxon>Bacteria</taxon>
        <taxon>Pseudomonadati</taxon>
        <taxon>Bacteroidota</taxon>
        <taxon>Sphingobacteriia</taxon>
        <taxon>Sphingobacteriales</taxon>
        <taxon>Sphingobacteriaceae</taxon>
        <taxon>Sphingobacterium</taxon>
    </lineage>
</organism>
<proteinExistence type="predicted"/>
<evidence type="ECO:0000256" key="4">
    <source>
        <dbReference type="ARBA" id="ARBA00023136"/>
    </source>
</evidence>
<evidence type="ECO:0000313" key="7">
    <source>
        <dbReference type="Proteomes" id="UP001500394"/>
    </source>
</evidence>
<sequence length="1425" mass="161057">MQTYLTQRVADFLGKELQVKITLEKVFFKPFSTLTLHNLAVVETSGDTTLSVKELHASLNLRNFFNNKITIEELKLEEALLNYEVYADSTNLTKYIRLFSKPKTAKKKPSKKLELKIDKIQFANNKLRLINHKYKYPRRGVNFANLYITELSGTVDKIKIDSVKTARISKLTLKERSGFFLKELSSEVVLSDHKMEFSKLVLRTNRSQLRDYLAFKYNDIKDFGEFIDKVQVTLLLKNSSVDSRDIAFFAPDVEQIRFFTEIKRAQLKGTVKHIVARDVDMTTAQHTRLSGNFRIIGLPNINKTIFDFDIAQLSSTAPDIELLVAQLSNAKTFNLPSAIHHLKNIHYQGLFKGHYNDFDIKGNLSTGLGSLQTDAHIRIDKELAYDGSIKSNSFLLGDFVEQKFLGKTGFNLEFEGWGLSPNVLQASFKGTIHSFHLQNYNYQQIRLEGTVQNRILNVNGSVQDPNLEMNYDAELDWNGEQPNYKILSTISYASPNKLQWLTKDSVIIHHAQLSTELNGNSLNTLKGNTTVQDLLFTTTKGEFLIQQIDFAASGNQNNRKIDLTSDVLDIHLKGNIDLNTVVPYFRSLAMRYAPAINIETTPYNPQNFNLEVKVKSFKPISALLDPNLKLDDGAQLNAQFSSEDYTAQFEAYSPSITYKGIKISNLTINENADQRAFSLNINADRINFSDSTYINHIAISNVLANDSLVFNIELSDKKATNYLNLNGDIYFAYHQPANIHLRPSEIIINRENWNINDDARLRVSKGKIYIENLLVSHDRQKIRFDGILSNDDDRLQVKFNDFSLASLGGVTRPLGIDLQGDMNGELNITSVFRKPLASANIHTSPILYNDIPVGKLDLRADFEPVAGSVLIDLQLLDEQRRGILVNGNYNLYDENEPLNLKGTLKETDLTIFQPFLSNLVSDLRGKGNANVDIKGTFKNPKITGIGRFTGAEFTVNYLNTHYFVDNQTALVENNAIILQNLVLRDIKGNRAQANGLVNLQKLANPYIDVDLRASNFMILNTTFKDNNLYFGTAFTSGIFKFKGYTSAIDIDINVKSETGTSITLPFNTAMTVSESDFVYFVSKDSTENQKKDKQRVLQGLTMNMNLNFTPEAEVNLQTTMGSLKGNGNGNINMKISSLGDFEMFGDYVVRSGKFHFTAQDFINKFFDIKEGGTIRWTGNPSEAIINLNAIYQQRTAIGPLYNAAGHSGENERVLAQADMLIKGTLSQPDVTFDLNFPQNPYIKDQLQSYLSDANNINQQALSLIVRRSFTPSSTNEIGREVNNTLLSAGTEIAFNQLNNIISQSLNMNFLDLNIRSFNDASASLRLLNDRLVLSGGISDRSNYEATDLTFFRQGVTTDAELTFKLRKEGNLLLRAYNRPYTRNFLIRSTDAEYISAIGLAYRQEFNSLGEFWRKIWQRSNRKDNK</sequence>